<keyword evidence="3 5" id="KW-0378">Hydrolase</keyword>
<evidence type="ECO:0000256" key="3">
    <source>
        <dbReference type="ARBA" id="ARBA00022801"/>
    </source>
</evidence>
<protein>
    <recommendedName>
        <fullName evidence="5">Carboxylic ester hydrolase</fullName>
        <ecNumber evidence="5">3.1.1.-</ecNumber>
    </recommendedName>
</protein>
<name>A0A5N5T135_9CRUS</name>
<organism evidence="7 8">
    <name type="scientific">Armadillidium nasatum</name>
    <dbReference type="NCBI Taxonomy" id="96803"/>
    <lineage>
        <taxon>Eukaryota</taxon>
        <taxon>Metazoa</taxon>
        <taxon>Ecdysozoa</taxon>
        <taxon>Arthropoda</taxon>
        <taxon>Crustacea</taxon>
        <taxon>Multicrustacea</taxon>
        <taxon>Malacostraca</taxon>
        <taxon>Eumalacostraca</taxon>
        <taxon>Peracarida</taxon>
        <taxon>Isopoda</taxon>
        <taxon>Oniscidea</taxon>
        <taxon>Crinocheta</taxon>
        <taxon>Armadillidiidae</taxon>
        <taxon>Armadillidium</taxon>
    </lineage>
</organism>
<dbReference type="InterPro" id="IPR029058">
    <property type="entry name" value="AB_hydrolase_fold"/>
</dbReference>
<reference evidence="7 8" key="1">
    <citation type="journal article" date="2019" name="PLoS Biol.">
        <title>Sex chromosomes control vertical transmission of feminizing Wolbachia symbionts in an isopod.</title>
        <authorList>
            <person name="Becking T."/>
            <person name="Chebbi M.A."/>
            <person name="Giraud I."/>
            <person name="Moumen B."/>
            <person name="Laverre T."/>
            <person name="Caubet Y."/>
            <person name="Peccoud J."/>
            <person name="Gilbert C."/>
            <person name="Cordaux R."/>
        </authorList>
    </citation>
    <scope>NUCLEOTIDE SEQUENCE [LARGE SCALE GENOMIC DNA]</scope>
    <source>
        <strain evidence="7">ANa2</strain>
        <tissue evidence="7">Whole body excluding digestive tract and cuticle</tissue>
    </source>
</reference>
<keyword evidence="4" id="KW-0325">Glycoprotein</keyword>
<dbReference type="Gene3D" id="3.40.50.1820">
    <property type="entry name" value="alpha/beta hydrolase"/>
    <property type="match status" value="2"/>
</dbReference>
<accession>A0A5N5T135</accession>
<comment type="similarity">
    <text evidence="1 5">Belongs to the type-B carboxylesterase/lipase family.</text>
</comment>
<dbReference type="OrthoDB" id="19653at2759"/>
<dbReference type="Pfam" id="PF00135">
    <property type="entry name" value="COesterase"/>
    <property type="match status" value="2"/>
</dbReference>
<dbReference type="EC" id="3.1.1.-" evidence="5"/>
<evidence type="ECO:0000256" key="4">
    <source>
        <dbReference type="ARBA" id="ARBA00023180"/>
    </source>
</evidence>
<gene>
    <name evidence="7" type="primary">Ces1c</name>
    <name evidence="7" type="ORF">Anas_13462</name>
</gene>
<evidence type="ECO:0000256" key="1">
    <source>
        <dbReference type="ARBA" id="ARBA00005964"/>
    </source>
</evidence>
<dbReference type="PANTHER" id="PTHR43142">
    <property type="entry name" value="CARBOXYLIC ESTER HYDROLASE"/>
    <property type="match status" value="1"/>
</dbReference>
<keyword evidence="5" id="KW-0732">Signal</keyword>
<dbReference type="AlphaFoldDB" id="A0A5N5T135"/>
<evidence type="ECO:0000259" key="6">
    <source>
        <dbReference type="Pfam" id="PF00135"/>
    </source>
</evidence>
<feature type="domain" description="Carboxylesterase type B" evidence="6">
    <location>
        <begin position="31"/>
        <end position="257"/>
    </location>
</feature>
<dbReference type="PROSITE" id="PS00122">
    <property type="entry name" value="CARBOXYLESTERASE_B_1"/>
    <property type="match status" value="1"/>
</dbReference>
<feature type="chain" id="PRO_5024469429" description="Carboxylic ester hydrolase" evidence="5">
    <location>
        <begin position="18"/>
        <end position="482"/>
    </location>
</feature>
<comment type="caution">
    <text evidence="7">The sequence shown here is derived from an EMBL/GenBank/DDBJ whole genome shotgun (WGS) entry which is preliminary data.</text>
</comment>
<evidence type="ECO:0000256" key="2">
    <source>
        <dbReference type="ARBA" id="ARBA00022487"/>
    </source>
</evidence>
<proteinExistence type="inferred from homology"/>
<keyword evidence="8" id="KW-1185">Reference proteome</keyword>
<feature type="domain" description="Carboxylesterase type B" evidence="6">
    <location>
        <begin position="267"/>
        <end position="456"/>
    </location>
</feature>
<dbReference type="SUPFAM" id="SSF53474">
    <property type="entry name" value="alpha/beta-Hydrolases"/>
    <property type="match status" value="1"/>
</dbReference>
<evidence type="ECO:0000313" key="8">
    <source>
        <dbReference type="Proteomes" id="UP000326759"/>
    </source>
</evidence>
<dbReference type="PANTHER" id="PTHR43142:SF1">
    <property type="entry name" value="CARBOXYLIC ESTER HYDROLASE"/>
    <property type="match status" value="1"/>
</dbReference>
<dbReference type="EMBL" id="SEYY01014980">
    <property type="protein sequence ID" value="KAB7500173.1"/>
    <property type="molecule type" value="Genomic_DNA"/>
</dbReference>
<dbReference type="Proteomes" id="UP000326759">
    <property type="component" value="Unassembled WGS sequence"/>
</dbReference>
<dbReference type="InterPro" id="IPR002018">
    <property type="entry name" value="CarbesteraseB"/>
</dbReference>
<evidence type="ECO:0000313" key="7">
    <source>
        <dbReference type="EMBL" id="KAB7500173.1"/>
    </source>
</evidence>
<dbReference type="GO" id="GO:0052689">
    <property type="term" value="F:carboxylic ester hydrolase activity"/>
    <property type="evidence" value="ECO:0007669"/>
    <property type="project" value="UniProtKB-KW"/>
</dbReference>
<keyword evidence="2" id="KW-0719">Serine esterase</keyword>
<feature type="signal peptide" evidence="5">
    <location>
        <begin position="1"/>
        <end position="17"/>
    </location>
</feature>
<dbReference type="InterPro" id="IPR019826">
    <property type="entry name" value="Carboxylesterase_B_AS"/>
</dbReference>
<evidence type="ECO:0000256" key="5">
    <source>
        <dbReference type="RuleBase" id="RU361235"/>
    </source>
</evidence>
<sequence>MSFIPIWEFLLLSLLLAVTIYVITQMDQSLKPPVSKSPWEGILMANKDPPLCLQKELFDILVDDKFAVESSGQEDCLYLNVHTPKPSNTDANLPVMVFIHGGGFICGGASLYGPKALVNDEIVLVVIQYRLGVFGFFSTADPVLPGNMGLKDQQLALKWVKENIKYFGGNPDSITLFGESAGAASVHYQMLSPGSKDLFHRVIMQSGNLLPRWASSKYNKKLAIDAGNALGCPFKEKREVFLKCMQEIDAHKLLDLSFNTTIIGFTKNPSLMTKLHDDFEKYGPFSLYLNGYSDSAEMAERVYKYYLKEKFNSISEDDENLLELYNDLFFGFGFDTLITILAEDPDVSLYLYRVDHVGEFTLTDLVPGFQRKNWVSHADELFYQFYGSDFLKADLKGDDLKFRSIINSLWRNYAKTGPRSIIKWDKVEGADDLKQLILTTSPKMAPYDFKEKRKFWRSLRTQENILMEIYENPEDIAAKTEL</sequence>